<dbReference type="PROSITE" id="PS00211">
    <property type="entry name" value="ABC_TRANSPORTER_1"/>
    <property type="match status" value="1"/>
</dbReference>
<protein>
    <submittedName>
        <fullName evidence="5">ABC transporter ATP-binding protein</fullName>
    </submittedName>
</protein>
<keyword evidence="2" id="KW-0547">Nucleotide-binding</keyword>
<dbReference type="InterPro" id="IPR003593">
    <property type="entry name" value="AAA+_ATPase"/>
</dbReference>
<dbReference type="InterPro" id="IPR047641">
    <property type="entry name" value="ABC_transpr_MalK/UgpC-like"/>
</dbReference>
<evidence type="ECO:0000313" key="6">
    <source>
        <dbReference type="Proteomes" id="UP000481360"/>
    </source>
</evidence>
<dbReference type="InterPro" id="IPR017871">
    <property type="entry name" value="ABC_transporter-like_CS"/>
</dbReference>
<dbReference type="PANTHER" id="PTHR43875:SF1">
    <property type="entry name" value="OSMOPROTECTIVE COMPOUNDS UPTAKE ATP-BINDING PROTEIN GGTA"/>
    <property type="match status" value="1"/>
</dbReference>
<dbReference type="GO" id="GO:0055052">
    <property type="term" value="C:ATP-binding cassette (ABC) transporter complex, substrate-binding subunit-containing"/>
    <property type="evidence" value="ECO:0007669"/>
    <property type="project" value="TreeGrafter"/>
</dbReference>
<accession>A0A7C9RYA7</accession>
<dbReference type="Proteomes" id="UP000481360">
    <property type="component" value="Unassembled WGS sequence"/>
</dbReference>
<name>A0A7C9RYA7_9PSEU</name>
<dbReference type="Gene3D" id="2.40.50.100">
    <property type="match status" value="1"/>
</dbReference>
<dbReference type="GO" id="GO:0016887">
    <property type="term" value="F:ATP hydrolysis activity"/>
    <property type="evidence" value="ECO:0007669"/>
    <property type="project" value="InterPro"/>
</dbReference>
<dbReference type="PROSITE" id="PS50893">
    <property type="entry name" value="ABC_TRANSPORTER_2"/>
    <property type="match status" value="1"/>
</dbReference>
<feature type="domain" description="ABC transporter" evidence="4">
    <location>
        <begin position="4"/>
        <end position="235"/>
    </location>
</feature>
<dbReference type="Pfam" id="PF00005">
    <property type="entry name" value="ABC_tran"/>
    <property type="match status" value="1"/>
</dbReference>
<dbReference type="GO" id="GO:0005524">
    <property type="term" value="F:ATP binding"/>
    <property type="evidence" value="ECO:0007669"/>
    <property type="project" value="UniProtKB-KW"/>
</dbReference>
<dbReference type="AlphaFoldDB" id="A0A7C9RYA7"/>
<dbReference type="InterPro" id="IPR008995">
    <property type="entry name" value="Mo/tungstate-bd_C_term_dom"/>
</dbReference>
<dbReference type="InterPro" id="IPR012340">
    <property type="entry name" value="NA-bd_OB-fold"/>
</dbReference>
<dbReference type="PANTHER" id="PTHR43875">
    <property type="entry name" value="MALTODEXTRIN IMPORT ATP-BINDING PROTEIN MSMX"/>
    <property type="match status" value="1"/>
</dbReference>
<dbReference type="InterPro" id="IPR027417">
    <property type="entry name" value="P-loop_NTPase"/>
</dbReference>
<keyword evidence="6" id="KW-1185">Reference proteome</keyword>
<evidence type="ECO:0000259" key="4">
    <source>
        <dbReference type="PROSITE" id="PS50893"/>
    </source>
</evidence>
<dbReference type="FunFam" id="3.40.50.300:FF:000042">
    <property type="entry name" value="Maltose/maltodextrin ABC transporter, ATP-binding protein"/>
    <property type="match status" value="1"/>
</dbReference>
<sequence length="386" mass="41258">MTAVALRDVSLVYPGGTVAVKDVSLSVADGEFVVLLGPSGCGKSSILRMVAGLQRPSSGHVVLGGVEADDVPARSRGVSMVFQDFALYPHLTVADNIGFPLDVGGCARDERAERIAEVASAFDIGDLLSRRPAELSGGQRQRAAMARAIVRGPRVLLMDEPLSNLDAVLRSGLRAEIVSLARSLGLTVLYVTHDQIEAQTMADRIAVLRDGVLEDEGQPDEVYRHPATMHVAAFLGSPRMSLLKAYVQVVVDSHVALHIGGQSVDLPWPDMRARAVAHYDGEDIAVGARTEALRPAAAGASGPVLTGQVRHLEHHGHETLVSVDVGASGVEACGLHELRTGELVLRVRPDVRPVHGEHVGVHLCLEQLHFFDLANGRRIGPRGRRR</sequence>
<dbReference type="SMART" id="SM00382">
    <property type="entry name" value="AAA"/>
    <property type="match status" value="1"/>
</dbReference>
<reference evidence="5 6" key="1">
    <citation type="submission" date="2020-03" db="EMBL/GenBank/DDBJ databases">
        <title>Isolation and identification of active actinomycetes.</title>
        <authorList>
            <person name="Sun X."/>
        </authorList>
    </citation>
    <scope>NUCLEOTIDE SEQUENCE [LARGE SCALE GENOMIC DNA]</scope>
    <source>
        <strain evidence="5 6">NEAU-D13</strain>
    </source>
</reference>
<comment type="caution">
    <text evidence="5">The sequence shown here is derived from an EMBL/GenBank/DDBJ whole genome shotgun (WGS) entry which is preliminary data.</text>
</comment>
<dbReference type="InterPro" id="IPR003439">
    <property type="entry name" value="ABC_transporter-like_ATP-bd"/>
</dbReference>
<evidence type="ECO:0000256" key="3">
    <source>
        <dbReference type="ARBA" id="ARBA00022840"/>
    </source>
</evidence>
<dbReference type="RefSeq" id="WP_166055177.1">
    <property type="nucleotide sequence ID" value="NZ_JAAMPJ010000018.1"/>
</dbReference>
<dbReference type="SUPFAM" id="SSF52540">
    <property type="entry name" value="P-loop containing nucleoside triphosphate hydrolases"/>
    <property type="match status" value="1"/>
</dbReference>
<dbReference type="GO" id="GO:0140359">
    <property type="term" value="F:ABC-type transporter activity"/>
    <property type="evidence" value="ECO:0007669"/>
    <property type="project" value="UniProtKB-ARBA"/>
</dbReference>
<keyword evidence="1" id="KW-0813">Transport</keyword>
<gene>
    <name evidence="5" type="ORF">G7043_44395</name>
</gene>
<dbReference type="Gene3D" id="2.40.50.140">
    <property type="entry name" value="Nucleic acid-binding proteins"/>
    <property type="match status" value="1"/>
</dbReference>
<evidence type="ECO:0000256" key="2">
    <source>
        <dbReference type="ARBA" id="ARBA00022741"/>
    </source>
</evidence>
<organism evidence="5 6">
    <name type="scientific">Lentzea alba</name>
    <dbReference type="NCBI Taxonomy" id="2714351"/>
    <lineage>
        <taxon>Bacteria</taxon>
        <taxon>Bacillati</taxon>
        <taxon>Actinomycetota</taxon>
        <taxon>Actinomycetes</taxon>
        <taxon>Pseudonocardiales</taxon>
        <taxon>Pseudonocardiaceae</taxon>
        <taxon>Lentzea</taxon>
    </lineage>
</organism>
<keyword evidence="3 5" id="KW-0067">ATP-binding</keyword>
<dbReference type="SUPFAM" id="SSF50331">
    <property type="entry name" value="MOP-like"/>
    <property type="match status" value="1"/>
</dbReference>
<dbReference type="EMBL" id="JAAMPJ010000018">
    <property type="protein sequence ID" value="NGY65949.1"/>
    <property type="molecule type" value="Genomic_DNA"/>
</dbReference>
<evidence type="ECO:0000256" key="1">
    <source>
        <dbReference type="ARBA" id="ARBA00022448"/>
    </source>
</evidence>
<evidence type="ECO:0000313" key="5">
    <source>
        <dbReference type="EMBL" id="NGY65949.1"/>
    </source>
</evidence>
<proteinExistence type="predicted"/>
<dbReference type="Gene3D" id="3.40.50.300">
    <property type="entry name" value="P-loop containing nucleotide triphosphate hydrolases"/>
    <property type="match status" value="1"/>
</dbReference>